<sequence>MRVPSAGVDERLQRVLDALPQPLDEPGVLAEALRSLIAAGADVIPLPGHGETLRRWQALAAVASHDVGLVKLYEGHTDALAILAELDGPAPLPGSAWAVWAAEAPNARVKARRTADGLSLAGCKAWCSGAAAVSHALLTVWLDNDVSCLAAVALDAPGVRVTERGWAAIGMAATGSVEVEFDDAEAVQVGAPGDYLNRPGFWHGGAGIAACWYGAAAGIAAAFSARTAGRHDDPLVALALGEVDLALDGAANRLRATAARLDASPDADALVWAMRARLGAEQAAEVTLRCATRTLGAGPLCRDAAFARRVTDLGVFIRQSHADRDFAALGRAVHEVHRGNPSFAL</sequence>
<accession>A0A1H2PN67</accession>
<evidence type="ECO:0008006" key="3">
    <source>
        <dbReference type="Google" id="ProtNLM"/>
    </source>
</evidence>
<dbReference type="AlphaFoldDB" id="A0A1H2PN67"/>
<evidence type="ECO:0000313" key="1">
    <source>
        <dbReference type="EMBL" id="SDV48087.1"/>
    </source>
</evidence>
<name>A0A1H2PN67_9BURK</name>
<dbReference type="Proteomes" id="UP000243719">
    <property type="component" value="Unassembled WGS sequence"/>
</dbReference>
<dbReference type="GO" id="GO:0016627">
    <property type="term" value="F:oxidoreductase activity, acting on the CH-CH group of donors"/>
    <property type="evidence" value="ECO:0007669"/>
    <property type="project" value="InterPro"/>
</dbReference>
<proteinExistence type="predicted"/>
<dbReference type="Gene3D" id="2.40.110.10">
    <property type="entry name" value="Butyryl-CoA Dehydrogenase, subunit A, domain 2"/>
    <property type="match status" value="1"/>
</dbReference>
<keyword evidence="2" id="KW-1185">Reference proteome</keyword>
<protein>
    <recommendedName>
        <fullName evidence="3">Acyl-CoA dehydrogenase</fullName>
    </recommendedName>
</protein>
<dbReference type="STRING" id="1770053.SAMN05216551_104150"/>
<gene>
    <name evidence="1" type="ORF">SAMN05216551_104150</name>
</gene>
<dbReference type="InterPro" id="IPR046373">
    <property type="entry name" value="Acyl-CoA_Oxase/DH_mid-dom_sf"/>
</dbReference>
<dbReference type="SUPFAM" id="SSF56645">
    <property type="entry name" value="Acyl-CoA dehydrogenase NM domain-like"/>
    <property type="match status" value="1"/>
</dbReference>
<evidence type="ECO:0000313" key="2">
    <source>
        <dbReference type="Proteomes" id="UP000243719"/>
    </source>
</evidence>
<dbReference type="InterPro" id="IPR009100">
    <property type="entry name" value="AcylCoA_DH/oxidase_NM_dom_sf"/>
</dbReference>
<organism evidence="1 2">
    <name type="scientific">Chitinasiproducens palmae</name>
    <dbReference type="NCBI Taxonomy" id="1770053"/>
    <lineage>
        <taxon>Bacteria</taxon>
        <taxon>Pseudomonadati</taxon>
        <taxon>Pseudomonadota</taxon>
        <taxon>Betaproteobacteria</taxon>
        <taxon>Burkholderiales</taxon>
        <taxon>Burkholderiaceae</taxon>
        <taxon>Chitinasiproducens</taxon>
    </lineage>
</organism>
<reference evidence="2" key="1">
    <citation type="submission" date="2016-09" db="EMBL/GenBank/DDBJ databases">
        <authorList>
            <person name="Varghese N."/>
            <person name="Submissions S."/>
        </authorList>
    </citation>
    <scope>NUCLEOTIDE SEQUENCE [LARGE SCALE GENOMIC DNA]</scope>
    <source>
        <strain evidence="2">JS23</strain>
    </source>
</reference>
<dbReference type="RefSeq" id="WP_211435320.1">
    <property type="nucleotide sequence ID" value="NZ_FNLO01000004.1"/>
</dbReference>
<dbReference type="EMBL" id="FNLO01000004">
    <property type="protein sequence ID" value="SDV48087.1"/>
    <property type="molecule type" value="Genomic_DNA"/>
</dbReference>